<dbReference type="OMA" id="CRRCAQN"/>
<dbReference type="PROSITE" id="PS51450">
    <property type="entry name" value="LRR"/>
    <property type="match status" value="2"/>
</dbReference>
<evidence type="ECO:0000313" key="4">
    <source>
        <dbReference type="EMBL" id="TRY62832.1"/>
    </source>
</evidence>
<protein>
    <submittedName>
        <fullName evidence="4">Uncharacterized protein</fullName>
    </submittedName>
</protein>
<name>A0A553NBK7_TIGCA</name>
<dbReference type="InterPro" id="IPR050216">
    <property type="entry name" value="LRR_domain-containing"/>
</dbReference>
<feature type="compositionally biased region" description="Basic and acidic residues" evidence="3">
    <location>
        <begin position="358"/>
        <end position="388"/>
    </location>
</feature>
<accession>A0A553NBK7</accession>
<dbReference type="SUPFAM" id="SSF52058">
    <property type="entry name" value="L domain-like"/>
    <property type="match status" value="1"/>
</dbReference>
<evidence type="ECO:0000256" key="1">
    <source>
        <dbReference type="ARBA" id="ARBA00022614"/>
    </source>
</evidence>
<sequence length="550" mass="62379">MTSEDEVDEDHDLAQKSTLAPLEPFLAQLNTLPDLPGDGVGVTRLDLSGLKLTLFPQEICQYPNLTHLNLSDNLIEVIPDQGSQPLSCLDQLVEINLSGNRLIALPSWFNRLPRLRKLDISSNPLGQSGFQALDPKVFGQRQSRRLQRLNLSQCALTSLPPVVGGLRDLEELTLGRPDYRSQPDICDNLFHSLDQTVLQFKFLIRVSAPNVHLSDLPDEICRLSHLRALDLSHNLLYWLPPSLIQLSNLEELHLSHNNIESLPYQFETLRNLSQVYLAWNSLTWITQDIGDMKASLKVLDLYQNQLDRDGTNGLGNLDLDQLDLAGNDLSLAEIRDELRIKQYPELEQSLRNALNSQDESRISMPERIDRSDLGQKVSEELDYSHPEVSEEDEEDDVEINISDQGYCEDDGNQSETWSEPSKSRASQAQGNLYHFKEGLASLSSTPDSKEDWDAHCGYPKVKTTPVFYNFEDMSHHCLGKLDFCPSDLHAKKIPWHQKGRRRRPNFEFVRKLSELAIGTRHNPHQRRNAGGPSPSQLYLPVDLEQFADAE</sequence>
<dbReference type="OrthoDB" id="2021138at2759"/>
<dbReference type="Proteomes" id="UP000318571">
    <property type="component" value="Chromosome 10"/>
</dbReference>
<dbReference type="InterPro" id="IPR032675">
    <property type="entry name" value="LRR_dom_sf"/>
</dbReference>
<feature type="compositionally biased region" description="Acidic residues" evidence="3">
    <location>
        <begin position="389"/>
        <end position="398"/>
    </location>
</feature>
<feature type="region of interest" description="Disordered" evidence="3">
    <location>
        <begin position="518"/>
        <end position="537"/>
    </location>
</feature>
<reference evidence="4 5" key="1">
    <citation type="journal article" date="2018" name="Nat. Ecol. Evol.">
        <title>Genomic signatures of mitonuclear coevolution across populations of Tigriopus californicus.</title>
        <authorList>
            <person name="Barreto F.S."/>
            <person name="Watson E.T."/>
            <person name="Lima T.G."/>
            <person name="Willett C.S."/>
            <person name="Edmands S."/>
            <person name="Li W."/>
            <person name="Burton R.S."/>
        </authorList>
    </citation>
    <scope>NUCLEOTIDE SEQUENCE [LARGE SCALE GENOMIC DNA]</scope>
    <source>
        <strain evidence="4 5">San Diego</strain>
    </source>
</reference>
<dbReference type="STRING" id="6832.A0A553NBK7"/>
<dbReference type="InterPro" id="IPR003591">
    <property type="entry name" value="Leu-rich_rpt_typical-subtyp"/>
</dbReference>
<keyword evidence="2" id="KW-0677">Repeat</keyword>
<dbReference type="PANTHER" id="PTHR48051:SF1">
    <property type="entry name" value="RAS SUPPRESSOR PROTEIN 1"/>
    <property type="match status" value="1"/>
</dbReference>
<keyword evidence="5" id="KW-1185">Reference proteome</keyword>
<dbReference type="GO" id="GO:0005737">
    <property type="term" value="C:cytoplasm"/>
    <property type="evidence" value="ECO:0007669"/>
    <property type="project" value="TreeGrafter"/>
</dbReference>
<dbReference type="Pfam" id="PF13855">
    <property type="entry name" value="LRR_8"/>
    <property type="match status" value="2"/>
</dbReference>
<keyword evidence="1" id="KW-0433">Leucine-rich repeat</keyword>
<dbReference type="Gene3D" id="3.80.10.10">
    <property type="entry name" value="Ribonuclease Inhibitor"/>
    <property type="match status" value="2"/>
</dbReference>
<feature type="region of interest" description="Disordered" evidence="3">
    <location>
        <begin position="351"/>
        <end position="428"/>
    </location>
</feature>
<evidence type="ECO:0000313" key="5">
    <source>
        <dbReference type="Proteomes" id="UP000318571"/>
    </source>
</evidence>
<dbReference type="InterPro" id="IPR001611">
    <property type="entry name" value="Leu-rich_rpt"/>
</dbReference>
<gene>
    <name evidence="4" type="ORF">TCAL_04924</name>
</gene>
<dbReference type="AlphaFoldDB" id="A0A553NBK7"/>
<dbReference type="SMART" id="SM00369">
    <property type="entry name" value="LRR_TYP"/>
    <property type="match status" value="7"/>
</dbReference>
<dbReference type="Pfam" id="PF00560">
    <property type="entry name" value="LRR_1"/>
    <property type="match status" value="1"/>
</dbReference>
<dbReference type="PANTHER" id="PTHR48051">
    <property type="match status" value="1"/>
</dbReference>
<evidence type="ECO:0000256" key="2">
    <source>
        <dbReference type="ARBA" id="ARBA00022737"/>
    </source>
</evidence>
<comment type="caution">
    <text evidence="4">The sequence shown here is derived from an EMBL/GenBank/DDBJ whole genome shotgun (WGS) entry which is preliminary data.</text>
</comment>
<organism evidence="4 5">
    <name type="scientific">Tigriopus californicus</name>
    <name type="common">Marine copepod</name>
    <dbReference type="NCBI Taxonomy" id="6832"/>
    <lineage>
        <taxon>Eukaryota</taxon>
        <taxon>Metazoa</taxon>
        <taxon>Ecdysozoa</taxon>
        <taxon>Arthropoda</taxon>
        <taxon>Crustacea</taxon>
        <taxon>Multicrustacea</taxon>
        <taxon>Hexanauplia</taxon>
        <taxon>Copepoda</taxon>
        <taxon>Harpacticoida</taxon>
        <taxon>Harpacticidae</taxon>
        <taxon>Tigriopus</taxon>
    </lineage>
</organism>
<evidence type="ECO:0000256" key="3">
    <source>
        <dbReference type="SAM" id="MobiDB-lite"/>
    </source>
</evidence>
<feature type="compositionally biased region" description="Polar residues" evidence="3">
    <location>
        <begin position="413"/>
        <end position="428"/>
    </location>
</feature>
<proteinExistence type="predicted"/>
<dbReference type="EMBL" id="VCGU01000458">
    <property type="protein sequence ID" value="TRY62832.1"/>
    <property type="molecule type" value="Genomic_DNA"/>
</dbReference>